<name>A0A6P8CHS1_PUNGR</name>
<dbReference type="AlphaFoldDB" id="A0A6P8CHS1"/>
<reference evidence="1" key="1">
    <citation type="journal article" date="2020" name="Plant Biotechnol. J.">
        <title>The pomegranate (Punica granatum L.) draft genome dissects genetic divergence between soft- and hard-seeded cultivars.</title>
        <authorList>
            <person name="Luo X."/>
            <person name="Li H."/>
            <person name="Wu Z."/>
            <person name="Yao W."/>
            <person name="Zhao P."/>
            <person name="Cao D."/>
            <person name="Yu H."/>
            <person name="Li K."/>
            <person name="Poudel K."/>
            <person name="Zhao D."/>
            <person name="Zhang F."/>
            <person name="Xia X."/>
            <person name="Chen L."/>
            <person name="Wang Q."/>
            <person name="Jing D."/>
            <person name="Cao S."/>
        </authorList>
    </citation>
    <scope>NUCLEOTIDE SEQUENCE [LARGE SCALE GENOMIC DNA]</scope>
    <source>
        <strain evidence="1">cv. Tunisia</strain>
    </source>
</reference>
<organism evidence="1 2">
    <name type="scientific">Punica granatum</name>
    <name type="common">Pomegranate</name>
    <dbReference type="NCBI Taxonomy" id="22663"/>
    <lineage>
        <taxon>Eukaryota</taxon>
        <taxon>Viridiplantae</taxon>
        <taxon>Streptophyta</taxon>
        <taxon>Embryophyta</taxon>
        <taxon>Tracheophyta</taxon>
        <taxon>Spermatophyta</taxon>
        <taxon>Magnoliopsida</taxon>
        <taxon>eudicotyledons</taxon>
        <taxon>Gunneridae</taxon>
        <taxon>Pentapetalae</taxon>
        <taxon>rosids</taxon>
        <taxon>malvids</taxon>
        <taxon>Myrtales</taxon>
        <taxon>Lythraceae</taxon>
        <taxon>Punica</taxon>
    </lineage>
</organism>
<gene>
    <name evidence="2" type="primary">LOC116195291</name>
</gene>
<proteinExistence type="predicted"/>
<keyword evidence="1" id="KW-1185">Reference proteome</keyword>
<accession>A0A6P8CHS1</accession>
<dbReference type="GeneID" id="116195291"/>
<evidence type="ECO:0000313" key="1">
    <source>
        <dbReference type="Proteomes" id="UP000515151"/>
    </source>
</evidence>
<sequence>MQHHLNQMLVMAAPAFSRPSFDVGGGHTQMQPMAPNTPNAYPREELFRSARGPAITRPALVPPAPIQELTQSIRPEFQPVPTVQPMVRPAVPHPALQFGGPAPVVRSVGGPAITHQALVPPAPIEELTQSIRPEFQPVPTVLPMAQRRLDEMLVMVAPADSRPSFDVCGQTQIQPMPPNTPNAHLREELFRSVGGPAAPHPGLVPPAPTQDLTQSIRPEFQPVATVQPMVWPHHLDTVPLH</sequence>
<reference evidence="2" key="2">
    <citation type="submission" date="2025-08" db="UniProtKB">
        <authorList>
            <consortium name="RefSeq"/>
        </authorList>
    </citation>
    <scope>IDENTIFICATION</scope>
    <source>
        <tissue evidence="2">Leaf</tissue>
    </source>
</reference>
<dbReference type="Proteomes" id="UP000515151">
    <property type="component" value="Chromosome 2"/>
</dbReference>
<protein>
    <submittedName>
        <fullName evidence="2">RNA-binding protein 42-like</fullName>
    </submittedName>
</protein>
<evidence type="ECO:0000313" key="2">
    <source>
        <dbReference type="RefSeq" id="XP_031380243.1"/>
    </source>
</evidence>
<dbReference type="RefSeq" id="XP_031380243.1">
    <property type="nucleotide sequence ID" value="XM_031524383.1"/>
</dbReference>